<dbReference type="InterPro" id="IPR025983">
    <property type="entry name" value="Cys_rich_CPCC"/>
</dbReference>
<dbReference type="Proteomes" id="UP000198811">
    <property type="component" value="Unassembled WGS sequence"/>
</dbReference>
<gene>
    <name evidence="2" type="ORF">SAMN05216497_11448</name>
</gene>
<evidence type="ECO:0000313" key="3">
    <source>
        <dbReference type="Proteomes" id="UP000198811"/>
    </source>
</evidence>
<comment type="caution">
    <text evidence="2">The sequence shown here is derived from an EMBL/GenBank/DDBJ whole genome shotgun (WGS) entry which is preliminary data.</text>
</comment>
<organism evidence="2 3">
    <name type="scientific">Clostridium cochlearium</name>
    <dbReference type="NCBI Taxonomy" id="1494"/>
    <lineage>
        <taxon>Bacteria</taxon>
        <taxon>Bacillati</taxon>
        <taxon>Bacillota</taxon>
        <taxon>Clostridia</taxon>
        <taxon>Eubacteriales</taxon>
        <taxon>Clostridiaceae</taxon>
        <taxon>Clostridium</taxon>
    </lineage>
</organism>
<evidence type="ECO:0000313" key="2">
    <source>
        <dbReference type="EMBL" id="SDL25603.1"/>
    </source>
</evidence>
<dbReference type="Pfam" id="PF14206">
    <property type="entry name" value="Cys_rich_CPCC"/>
    <property type="match status" value="1"/>
</dbReference>
<feature type="domain" description="Cysteine-rich CPCC" evidence="1">
    <location>
        <begin position="6"/>
        <end position="54"/>
    </location>
</feature>
<accession>A0ABY0QME5</accession>
<proteinExistence type="predicted"/>
<dbReference type="EMBL" id="FNGL01000014">
    <property type="protein sequence ID" value="SDL25603.1"/>
    <property type="molecule type" value="Genomic_DNA"/>
</dbReference>
<reference evidence="2 3" key="1">
    <citation type="submission" date="2016-10" db="EMBL/GenBank/DDBJ databases">
        <authorList>
            <person name="Varghese N."/>
            <person name="Submissions S."/>
        </authorList>
    </citation>
    <scope>NUCLEOTIDE SEQUENCE [LARGE SCALE GENOMIC DNA]</scope>
    <source>
        <strain evidence="2 3">NLAE-zl-C224</strain>
    </source>
</reference>
<dbReference type="RefSeq" id="WP_089866609.1">
    <property type="nucleotide sequence ID" value="NZ_FNGL01000014.1"/>
</dbReference>
<name>A0ABY0QME5_CLOCO</name>
<evidence type="ECO:0000259" key="1">
    <source>
        <dbReference type="Pfam" id="PF14206"/>
    </source>
</evidence>
<sequence length="59" mass="6693">MKYGMKCPVCSTEVEMFDICDNCNYQNSGPDENLDGPTGPNKMTLREAREVYKEGKKLI</sequence>
<keyword evidence="3" id="KW-1185">Reference proteome</keyword>
<protein>
    <submittedName>
        <fullName evidence="2">Cysteine-rich CPCC</fullName>
    </submittedName>
</protein>